<feature type="domain" description="ATP-grasp" evidence="5">
    <location>
        <begin position="110"/>
        <end position="300"/>
    </location>
</feature>
<dbReference type="Gene3D" id="3.40.50.20">
    <property type="match status" value="1"/>
</dbReference>
<dbReference type="EMBL" id="FMWK01000012">
    <property type="protein sequence ID" value="SCZ80169.1"/>
    <property type="molecule type" value="Genomic_DNA"/>
</dbReference>
<evidence type="ECO:0000313" key="7">
    <source>
        <dbReference type="Proteomes" id="UP000199428"/>
    </source>
</evidence>
<evidence type="ECO:0000259" key="5">
    <source>
        <dbReference type="PROSITE" id="PS50975"/>
    </source>
</evidence>
<keyword evidence="2 4" id="KW-0547">Nucleotide-binding</keyword>
<dbReference type="InterPro" id="IPR003806">
    <property type="entry name" value="ATP-grasp_PylC-type"/>
</dbReference>
<dbReference type="GO" id="GO:0046872">
    <property type="term" value="F:metal ion binding"/>
    <property type="evidence" value="ECO:0007669"/>
    <property type="project" value="InterPro"/>
</dbReference>
<dbReference type="Gene3D" id="3.30.1490.20">
    <property type="entry name" value="ATP-grasp fold, A domain"/>
    <property type="match status" value="1"/>
</dbReference>
<dbReference type="PROSITE" id="PS50975">
    <property type="entry name" value="ATP_GRASP"/>
    <property type="match status" value="1"/>
</dbReference>
<dbReference type="RefSeq" id="WP_090163378.1">
    <property type="nucleotide sequence ID" value="NZ_FMWK01000012.1"/>
</dbReference>
<proteinExistence type="predicted"/>
<dbReference type="Gene3D" id="3.30.470.20">
    <property type="entry name" value="ATP-grasp fold, B domain"/>
    <property type="match status" value="1"/>
</dbReference>
<keyword evidence="1" id="KW-0436">Ligase</keyword>
<keyword evidence="3 4" id="KW-0067">ATP-binding</keyword>
<name>A0A1G5S3N5_PSEXY</name>
<dbReference type="InterPro" id="IPR052032">
    <property type="entry name" value="ATP-dep_AA_Ligase"/>
</dbReference>
<organism evidence="6 7">
    <name type="scientific">Pseudobutyrivibrio xylanivorans</name>
    <dbReference type="NCBI Taxonomy" id="185007"/>
    <lineage>
        <taxon>Bacteria</taxon>
        <taxon>Bacillati</taxon>
        <taxon>Bacillota</taxon>
        <taxon>Clostridia</taxon>
        <taxon>Lachnospirales</taxon>
        <taxon>Lachnospiraceae</taxon>
        <taxon>Pseudobutyrivibrio</taxon>
    </lineage>
</organism>
<dbReference type="InterPro" id="IPR013815">
    <property type="entry name" value="ATP_grasp_subdomain_1"/>
</dbReference>
<reference evidence="6 7" key="1">
    <citation type="submission" date="2016-10" db="EMBL/GenBank/DDBJ databases">
        <authorList>
            <person name="de Groot N.N."/>
        </authorList>
    </citation>
    <scope>NUCLEOTIDE SEQUENCE [LARGE SCALE GENOMIC DNA]</scope>
    <source>
        <strain evidence="6 7">DSM 10317</strain>
    </source>
</reference>
<dbReference type="PANTHER" id="PTHR43585:SF2">
    <property type="entry name" value="ATP-GRASP ENZYME FSQD"/>
    <property type="match status" value="1"/>
</dbReference>
<dbReference type="Pfam" id="PF02655">
    <property type="entry name" value="ATP-grasp_3"/>
    <property type="match status" value="1"/>
</dbReference>
<evidence type="ECO:0000256" key="2">
    <source>
        <dbReference type="ARBA" id="ARBA00022741"/>
    </source>
</evidence>
<sequence length="406" mass="45032">MKKLLFLGNNCHVDELIKYAKERGVYTIVTDNLPVEQSPVKAMADEAWDLSVLDLDALEAKCKEEGVNAVLCGASEVCIKANKDLCERLGLPFYANQKAWDITNDKISFKKVCEECGLPVPKEFALDIEFKAEDLAKIEYPVVVKPTDGCSSIGLHICNNEAELKEGYKDAYEKSDAKKVVVEEFVAGEQVGLIYAVVDGKPHLNAAGDDCACKDNAHRRVFGASPTKHMALYNEKLKAGIDKLFAALEIKAGAAGIQAITDGEKIVVLEMNYRLPGGKFPGEKLLCEVMLDNALGENTNPQPAPMNGQLFSYALWLNPGKIVEIQGLETLQARPQEFNIQQFRHVGDVVEDNAGMRQVLGYIMFFTDLARHEEYIELINNTVKVIDENGNDMVCHYRFEKGYAVE</sequence>
<protein>
    <submittedName>
        <fullName evidence="6">ATP-grasp domain-containing protein</fullName>
    </submittedName>
</protein>
<dbReference type="Proteomes" id="UP000199428">
    <property type="component" value="Unassembled WGS sequence"/>
</dbReference>
<dbReference type="SUPFAM" id="SSF56059">
    <property type="entry name" value="Glutathione synthetase ATP-binding domain-like"/>
    <property type="match status" value="1"/>
</dbReference>
<dbReference type="PANTHER" id="PTHR43585">
    <property type="entry name" value="FUMIPYRROLE BIOSYNTHESIS PROTEIN C"/>
    <property type="match status" value="1"/>
</dbReference>
<evidence type="ECO:0000256" key="3">
    <source>
        <dbReference type="ARBA" id="ARBA00022840"/>
    </source>
</evidence>
<dbReference type="InterPro" id="IPR011761">
    <property type="entry name" value="ATP-grasp"/>
</dbReference>
<dbReference type="AlphaFoldDB" id="A0A1G5S3N5"/>
<gene>
    <name evidence="6" type="ORF">SAMN02910350_02163</name>
</gene>
<dbReference type="GO" id="GO:0005524">
    <property type="term" value="F:ATP binding"/>
    <property type="evidence" value="ECO:0007669"/>
    <property type="project" value="UniProtKB-UniRule"/>
</dbReference>
<evidence type="ECO:0000313" key="6">
    <source>
        <dbReference type="EMBL" id="SCZ80169.1"/>
    </source>
</evidence>
<dbReference type="GO" id="GO:0016874">
    <property type="term" value="F:ligase activity"/>
    <property type="evidence" value="ECO:0007669"/>
    <property type="project" value="UniProtKB-KW"/>
</dbReference>
<evidence type="ECO:0000256" key="4">
    <source>
        <dbReference type="PROSITE-ProRule" id="PRU00409"/>
    </source>
</evidence>
<evidence type="ECO:0000256" key="1">
    <source>
        <dbReference type="ARBA" id="ARBA00022598"/>
    </source>
</evidence>
<accession>A0A1G5S3N5</accession>